<organism evidence="2 3">
    <name type="scientific">Coregonus suidteri</name>
    <dbReference type="NCBI Taxonomy" id="861788"/>
    <lineage>
        <taxon>Eukaryota</taxon>
        <taxon>Metazoa</taxon>
        <taxon>Chordata</taxon>
        <taxon>Craniata</taxon>
        <taxon>Vertebrata</taxon>
        <taxon>Euteleostomi</taxon>
        <taxon>Actinopterygii</taxon>
        <taxon>Neopterygii</taxon>
        <taxon>Teleostei</taxon>
        <taxon>Protacanthopterygii</taxon>
        <taxon>Salmoniformes</taxon>
        <taxon>Salmonidae</taxon>
        <taxon>Coregoninae</taxon>
        <taxon>Coregonus</taxon>
    </lineage>
</organism>
<feature type="compositionally biased region" description="Polar residues" evidence="1">
    <location>
        <begin position="57"/>
        <end position="66"/>
    </location>
</feature>
<protein>
    <submittedName>
        <fullName evidence="2">Uncharacterized protein</fullName>
    </submittedName>
</protein>
<evidence type="ECO:0000256" key="1">
    <source>
        <dbReference type="SAM" id="MobiDB-lite"/>
    </source>
</evidence>
<dbReference type="Proteomes" id="UP001356427">
    <property type="component" value="Unassembled WGS sequence"/>
</dbReference>
<dbReference type="AlphaFoldDB" id="A0AAN8QTC9"/>
<feature type="compositionally biased region" description="Basic and acidic residues" evidence="1">
    <location>
        <begin position="118"/>
        <end position="130"/>
    </location>
</feature>
<evidence type="ECO:0000313" key="3">
    <source>
        <dbReference type="Proteomes" id="UP001356427"/>
    </source>
</evidence>
<feature type="region of interest" description="Disordered" evidence="1">
    <location>
        <begin position="28"/>
        <end position="130"/>
    </location>
</feature>
<keyword evidence="3" id="KW-1185">Reference proteome</keyword>
<reference evidence="2 3" key="1">
    <citation type="submission" date="2021-04" db="EMBL/GenBank/DDBJ databases">
        <authorList>
            <person name="De Guttry C."/>
            <person name="Zahm M."/>
            <person name="Klopp C."/>
            <person name="Cabau C."/>
            <person name="Louis A."/>
            <person name="Berthelot C."/>
            <person name="Parey E."/>
            <person name="Roest Crollius H."/>
            <person name="Montfort J."/>
            <person name="Robinson-Rechavi M."/>
            <person name="Bucao C."/>
            <person name="Bouchez O."/>
            <person name="Gislard M."/>
            <person name="Lluch J."/>
            <person name="Milhes M."/>
            <person name="Lampietro C."/>
            <person name="Lopez Roques C."/>
            <person name="Donnadieu C."/>
            <person name="Braasch I."/>
            <person name="Desvignes T."/>
            <person name="Postlethwait J."/>
            <person name="Bobe J."/>
            <person name="Wedekind C."/>
            <person name="Guiguen Y."/>
        </authorList>
    </citation>
    <scope>NUCLEOTIDE SEQUENCE [LARGE SCALE GENOMIC DNA]</scope>
    <source>
        <strain evidence="2">Cs_M1</strain>
        <tissue evidence="2">Blood</tissue>
    </source>
</reference>
<accession>A0AAN8QTC9</accession>
<sequence>MVEGVRVVEEAATTVENQAILMQAALKLPSSRGEEAEADQEVEEPQGGPLRGRPSGRTRTVVSPCSTAMAAANQPMARATPTGGPSAVMGSTRGPLSQRPAWGLADGVACPDDPVQIQERRENIDGRRGK</sequence>
<proteinExistence type="predicted"/>
<evidence type="ECO:0000313" key="2">
    <source>
        <dbReference type="EMBL" id="KAK6310266.1"/>
    </source>
</evidence>
<comment type="caution">
    <text evidence="2">The sequence shown here is derived from an EMBL/GenBank/DDBJ whole genome shotgun (WGS) entry which is preliminary data.</text>
</comment>
<gene>
    <name evidence="2" type="ORF">J4Q44_G00183210</name>
</gene>
<feature type="compositionally biased region" description="Low complexity" evidence="1">
    <location>
        <begin position="67"/>
        <end position="81"/>
    </location>
</feature>
<dbReference type="EMBL" id="JAGTTL010000016">
    <property type="protein sequence ID" value="KAK6310266.1"/>
    <property type="molecule type" value="Genomic_DNA"/>
</dbReference>
<name>A0AAN8QTC9_9TELE</name>